<keyword evidence="2" id="KW-0812">Transmembrane</keyword>
<dbReference type="GO" id="GO:0016323">
    <property type="term" value="C:basolateral plasma membrane"/>
    <property type="evidence" value="ECO:0007669"/>
    <property type="project" value="TreeGrafter"/>
</dbReference>
<comment type="caution">
    <text evidence="3">The sequence shown here is derived from an EMBL/GenBank/DDBJ whole genome shotgun (WGS) entry which is preliminary data.</text>
</comment>
<feature type="region of interest" description="Disordered" evidence="1">
    <location>
        <begin position="370"/>
        <end position="440"/>
    </location>
</feature>
<gene>
    <name evidence="3" type="ORF">NQ314_006374</name>
</gene>
<feature type="transmembrane region" description="Helical" evidence="2">
    <location>
        <begin position="118"/>
        <end position="137"/>
    </location>
</feature>
<keyword evidence="2" id="KW-0472">Membrane</keyword>
<dbReference type="InterPro" id="IPR004156">
    <property type="entry name" value="OATP"/>
</dbReference>
<feature type="transmembrane region" description="Helical" evidence="2">
    <location>
        <begin position="183"/>
        <end position="206"/>
    </location>
</feature>
<proteinExistence type="predicted"/>
<feature type="transmembrane region" description="Helical" evidence="2">
    <location>
        <begin position="257"/>
        <end position="284"/>
    </location>
</feature>
<feature type="compositionally biased region" description="Polar residues" evidence="1">
    <location>
        <begin position="381"/>
        <end position="396"/>
    </location>
</feature>
<keyword evidence="4" id="KW-1185">Reference proteome</keyword>
<dbReference type="Pfam" id="PF03137">
    <property type="entry name" value="OATP"/>
    <property type="match status" value="1"/>
</dbReference>
<dbReference type="GO" id="GO:0043252">
    <property type="term" value="P:sodium-independent organic anion transport"/>
    <property type="evidence" value="ECO:0007669"/>
    <property type="project" value="TreeGrafter"/>
</dbReference>
<dbReference type="Proteomes" id="UP001162156">
    <property type="component" value="Unassembled WGS sequence"/>
</dbReference>
<feature type="region of interest" description="Disordered" evidence="1">
    <location>
        <begin position="337"/>
        <end position="357"/>
    </location>
</feature>
<evidence type="ECO:0000256" key="2">
    <source>
        <dbReference type="SAM" id="Phobius"/>
    </source>
</evidence>
<dbReference type="AlphaFoldDB" id="A0AAV8Z3M5"/>
<evidence type="ECO:0000256" key="1">
    <source>
        <dbReference type="SAM" id="MobiDB-lite"/>
    </source>
</evidence>
<name>A0AAV8Z3M5_9CUCU</name>
<sequence length="440" mass="48831">MIHHTELLRTNSDGHRPFSAPVGNYLNEVDCGIAALPCLTRCLRLEKCAKFGVFVTVLSLVGFFHGAILNYFRSTSHIWSVHYNISQDTIDWLIYTNEAFVGLFALCVAYWGNRIHRASWMGGLTIFVAVACITLAVPEIYNPFSGNEIDSTITGLALAANEIGKQAGTYFSWAPYVIDIDSIFVSPVWIVLTILTFLMGVTIAMFPKTLPNVVMMKSVNSLLSLASGNNAFEEEAGVDDKFCEIKGQRTCQFYSEYFSIFLATTTIVLMMLAALLAIILLFLIGSLELYKSKNYSSTSDLDIDEIRRNRSETNNGSENIDSNIGSSEEDAQHELLRRNRQMSDGKLNLPRPKSKEDRINTYLSEGQLVPPLKPSFKRGGLSTSKNSTNSGLSTDSLKAIANGVGDDHDSDSFSDLPEADTQENLTMPRKTRRNVVETEF</sequence>
<protein>
    <submittedName>
        <fullName evidence="3">Uncharacterized protein</fullName>
    </submittedName>
</protein>
<feature type="transmembrane region" description="Helical" evidence="2">
    <location>
        <begin position="51"/>
        <end position="72"/>
    </location>
</feature>
<dbReference type="PANTHER" id="PTHR11388">
    <property type="entry name" value="ORGANIC ANION TRANSPORTER"/>
    <property type="match status" value="1"/>
</dbReference>
<organism evidence="3 4">
    <name type="scientific">Rhamnusium bicolor</name>
    <dbReference type="NCBI Taxonomy" id="1586634"/>
    <lineage>
        <taxon>Eukaryota</taxon>
        <taxon>Metazoa</taxon>
        <taxon>Ecdysozoa</taxon>
        <taxon>Arthropoda</taxon>
        <taxon>Hexapoda</taxon>
        <taxon>Insecta</taxon>
        <taxon>Pterygota</taxon>
        <taxon>Neoptera</taxon>
        <taxon>Endopterygota</taxon>
        <taxon>Coleoptera</taxon>
        <taxon>Polyphaga</taxon>
        <taxon>Cucujiformia</taxon>
        <taxon>Chrysomeloidea</taxon>
        <taxon>Cerambycidae</taxon>
        <taxon>Lepturinae</taxon>
        <taxon>Rhagiini</taxon>
        <taxon>Rhamnusium</taxon>
    </lineage>
</organism>
<evidence type="ECO:0000313" key="3">
    <source>
        <dbReference type="EMBL" id="KAJ8958758.1"/>
    </source>
</evidence>
<dbReference type="GO" id="GO:0015347">
    <property type="term" value="F:sodium-independent organic anion transmembrane transporter activity"/>
    <property type="evidence" value="ECO:0007669"/>
    <property type="project" value="TreeGrafter"/>
</dbReference>
<dbReference type="EMBL" id="JANEYF010001717">
    <property type="protein sequence ID" value="KAJ8958758.1"/>
    <property type="molecule type" value="Genomic_DNA"/>
</dbReference>
<evidence type="ECO:0000313" key="4">
    <source>
        <dbReference type="Proteomes" id="UP001162156"/>
    </source>
</evidence>
<reference evidence="3" key="1">
    <citation type="journal article" date="2023" name="Insect Mol. Biol.">
        <title>Genome sequencing provides insights into the evolution of gene families encoding plant cell wall-degrading enzymes in longhorned beetles.</title>
        <authorList>
            <person name="Shin N.R."/>
            <person name="Okamura Y."/>
            <person name="Kirsch R."/>
            <person name="Pauchet Y."/>
        </authorList>
    </citation>
    <scope>NUCLEOTIDE SEQUENCE</scope>
    <source>
        <strain evidence="3">RBIC_L_NR</strain>
    </source>
</reference>
<dbReference type="PANTHER" id="PTHR11388:SF158">
    <property type="entry name" value="ORGANIC ANION TRANSPORTING POLYPEPTIDE 33EB"/>
    <property type="match status" value="1"/>
</dbReference>
<keyword evidence="2" id="KW-1133">Transmembrane helix</keyword>
<accession>A0AAV8Z3M5</accession>
<feature type="transmembrane region" description="Helical" evidence="2">
    <location>
        <begin position="92"/>
        <end position="111"/>
    </location>
</feature>